<sequence>MPGVPPDAVDNVKKLFKGLFKRGKKKQDTKPAEPTPPASNQPPATSTTQQAPAAPNSGAPNTDKPLPPTNPTESTPPSGFQQPAVPKSDAQTGPVDSTQKLRQEVDSQGVSPTSTSPAAASEPVSALEGSTPPAPPPKNDAPVEAPKTADIPANKENVAPPAAAAAAAPKVETAPTAPVIAPAQPNGTAAEATKVEQPTNGEKVANAAEEKVPVHEEPPPVKALPSAPGMSATSGPLEDFPEGDHQ</sequence>
<feature type="compositionally biased region" description="Polar residues" evidence="1">
    <location>
        <begin position="89"/>
        <end position="98"/>
    </location>
</feature>
<evidence type="ECO:0000313" key="3">
    <source>
        <dbReference type="Proteomes" id="UP001305779"/>
    </source>
</evidence>
<protein>
    <submittedName>
        <fullName evidence="2">Uncharacterized protein</fullName>
    </submittedName>
</protein>
<feature type="region of interest" description="Disordered" evidence="1">
    <location>
        <begin position="1"/>
        <end position="246"/>
    </location>
</feature>
<gene>
    <name evidence="2" type="ORF">PRZ48_001408</name>
</gene>
<feature type="compositionally biased region" description="Low complexity" evidence="1">
    <location>
        <begin position="152"/>
        <end position="178"/>
    </location>
</feature>
<organism evidence="2 3">
    <name type="scientific">Zasmidium cellare</name>
    <name type="common">Wine cellar mold</name>
    <name type="synonym">Racodium cellare</name>
    <dbReference type="NCBI Taxonomy" id="395010"/>
    <lineage>
        <taxon>Eukaryota</taxon>
        <taxon>Fungi</taxon>
        <taxon>Dikarya</taxon>
        <taxon>Ascomycota</taxon>
        <taxon>Pezizomycotina</taxon>
        <taxon>Dothideomycetes</taxon>
        <taxon>Dothideomycetidae</taxon>
        <taxon>Mycosphaerellales</taxon>
        <taxon>Mycosphaerellaceae</taxon>
        <taxon>Zasmidium</taxon>
    </lineage>
</organism>
<feature type="compositionally biased region" description="Low complexity" evidence="1">
    <location>
        <begin position="41"/>
        <end position="55"/>
    </location>
</feature>
<dbReference type="EMBL" id="JAXOVC010000001">
    <property type="protein sequence ID" value="KAK4507673.1"/>
    <property type="molecule type" value="Genomic_DNA"/>
</dbReference>
<proteinExistence type="predicted"/>
<reference evidence="2 3" key="1">
    <citation type="journal article" date="2023" name="G3 (Bethesda)">
        <title>A chromosome-level genome assembly of Zasmidium syzygii isolated from banana leaves.</title>
        <authorList>
            <person name="van Westerhoven A.C."/>
            <person name="Mehrabi R."/>
            <person name="Talebi R."/>
            <person name="Steentjes M.B.F."/>
            <person name="Corcolon B."/>
            <person name="Chong P.A."/>
            <person name="Kema G.H.J."/>
            <person name="Seidl M.F."/>
        </authorList>
    </citation>
    <scope>NUCLEOTIDE SEQUENCE [LARGE SCALE GENOMIC DNA]</scope>
    <source>
        <strain evidence="2 3">P124</strain>
    </source>
</reference>
<keyword evidence="3" id="KW-1185">Reference proteome</keyword>
<accession>A0ABR0F320</accession>
<comment type="caution">
    <text evidence="2">The sequence shown here is derived from an EMBL/GenBank/DDBJ whole genome shotgun (WGS) entry which is preliminary data.</text>
</comment>
<evidence type="ECO:0000256" key="1">
    <source>
        <dbReference type="SAM" id="MobiDB-lite"/>
    </source>
</evidence>
<evidence type="ECO:0000313" key="2">
    <source>
        <dbReference type="EMBL" id="KAK4507673.1"/>
    </source>
</evidence>
<feature type="compositionally biased region" description="Basic and acidic residues" evidence="1">
    <location>
        <begin position="208"/>
        <end position="219"/>
    </location>
</feature>
<feature type="compositionally biased region" description="Basic residues" evidence="1">
    <location>
        <begin position="14"/>
        <end position="25"/>
    </location>
</feature>
<name>A0ABR0F320_ZASCE</name>
<dbReference type="Proteomes" id="UP001305779">
    <property type="component" value="Unassembled WGS sequence"/>
</dbReference>
<feature type="compositionally biased region" description="Low complexity" evidence="1">
    <location>
        <begin position="110"/>
        <end position="126"/>
    </location>
</feature>